<dbReference type="GO" id="GO:0008270">
    <property type="term" value="F:zinc ion binding"/>
    <property type="evidence" value="ECO:0007669"/>
    <property type="project" value="UniProtKB-KW"/>
</dbReference>
<dbReference type="EMBL" id="CAJNOC010003458">
    <property type="protein sequence ID" value="CAF0983575.1"/>
    <property type="molecule type" value="Genomic_DNA"/>
</dbReference>
<evidence type="ECO:0000313" key="5">
    <source>
        <dbReference type="EMBL" id="CAF0983575.1"/>
    </source>
</evidence>
<evidence type="ECO:0000259" key="4">
    <source>
        <dbReference type="PROSITE" id="PS50089"/>
    </source>
</evidence>
<evidence type="ECO:0000256" key="1">
    <source>
        <dbReference type="ARBA" id="ARBA00022771"/>
    </source>
</evidence>
<protein>
    <recommendedName>
        <fullName evidence="4">RING-type domain-containing protein</fullName>
    </recommendedName>
</protein>
<keyword evidence="6" id="KW-1185">Reference proteome</keyword>
<feature type="domain" description="RING-type" evidence="4">
    <location>
        <begin position="107"/>
        <end position="148"/>
    </location>
</feature>
<dbReference type="Proteomes" id="UP000663879">
    <property type="component" value="Unassembled WGS sequence"/>
</dbReference>
<feature type="non-terminal residue" evidence="5">
    <location>
        <position position="1"/>
    </location>
</feature>
<keyword evidence="1 3" id="KW-0479">Metal-binding</keyword>
<dbReference type="PROSITE" id="PS50089">
    <property type="entry name" value="ZF_RING_2"/>
    <property type="match status" value="1"/>
</dbReference>
<gene>
    <name evidence="5" type="ORF">OXX778_LOCUS15548</name>
</gene>
<organism evidence="5 6">
    <name type="scientific">Brachionus calyciflorus</name>
    <dbReference type="NCBI Taxonomy" id="104777"/>
    <lineage>
        <taxon>Eukaryota</taxon>
        <taxon>Metazoa</taxon>
        <taxon>Spiralia</taxon>
        <taxon>Gnathifera</taxon>
        <taxon>Rotifera</taxon>
        <taxon>Eurotatoria</taxon>
        <taxon>Monogononta</taxon>
        <taxon>Pseudotrocha</taxon>
        <taxon>Ploima</taxon>
        <taxon>Brachionidae</taxon>
        <taxon>Brachionus</taxon>
    </lineage>
</organism>
<proteinExistence type="predicted"/>
<dbReference type="InterPro" id="IPR001841">
    <property type="entry name" value="Znf_RING"/>
</dbReference>
<dbReference type="Pfam" id="PF13639">
    <property type="entry name" value="zf-RING_2"/>
    <property type="match status" value="1"/>
</dbReference>
<reference evidence="5" key="1">
    <citation type="submission" date="2021-02" db="EMBL/GenBank/DDBJ databases">
        <authorList>
            <person name="Nowell W R."/>
        </authorList>
    </citation>
    <scope>NUCLEOTIDE SEQUENCE</scope>
    <source>
        <strain evidence="5">Ploen Becks lab</strain>
    </source>
</reference>
<name>A0A814FR00_9BILA</name>
<dbReference type="SMART" id="SM00184">
    <property type="entry name" value="RING"/>
    <property type="match status" value="1"/>
</dbReference>
<accession>A0A814FR00</accession>
<dbReference type="InterPro" id="IPR013083">
    <property type="entry name" value="Znf_RING/FYVE/PHD"/>
</dbReference>
<keyword evidence="1 3" id="KW-0863">Zinc-finger</keyword>
<evidence type="ECO:0000256" key="3">
    <source>
        <dbReference type="PROSITE-ProRule" id="PRU00175"/>
    </source>
</evidence>
<evidence type="ECO:0000313" key="6">
    <source>
        <dbReference type="Proteomes" id="UP000663879"/>
    </source>
</evidence>
<dbReference type="OrthoDB" id="9984778at2759"/>
<evidence type="ECO:0000256" key="2">
    <source>
        <dbReference type="ARBA" id="ARBA00022833"/>
    </source>
</evidence>
<dbReference type="Gene3D" id="3.30.40.10">
    <property type="entry name" value="Zinc/RING finger domain, C3HC4 (zinc finger)"/>
    <property type="match status" value="1"/>
</dbReference>
<comment type="caution">
    <text evidence="5">The sequence shown here is derived from an EMBL/GenBank/DDBJ whole genome shotgun (WGS) entry which is preliminary data.</text>
</comment>
<dbReference type="SUPFAM" id="SSF57850">
    <property type="entry name" value="RING/U-box"/>
    <property type="match status" value="1"/>
</dbReference>
<keyword evidence="2" id="KW-0862">Zinc</keyword>
<dbReference type="CDD" id="cd16454">
    <property type="entry name" value="RING-H2_PA-TM-RING"/>
    <property type="match status" value="1"/>
</dbReference>
<dbReference type="PANTHER" id="PTHR45676">
    <property type="entry name" value="RING-H2 FINGER PROTEIN ATL51-RELATED"/>
    <property type="match status" value="1"/>
</dbReference>
<dbReference type="AlphaFoldDB" id="A0A814FR00"/>
<sequence>VKENYQKYLIDESRNIDEPQLNQIQTETRQRSLPKSQKLKNRSSTNSQCIFMPFSRAKSNQNLSQINKFPIIKYQRPRSEDLINAEIDTGENFSILEISLNQQNTKCSICLEDLIQNEDVRILSCFHQFHVKCIDTWLAQKITCPTCKLDLTHFFSDN</sequence>